<name>A0A0U1DAX7_9MYCO</name>
<dbReference type="AlphaFoldDB" id="A0A0U1DAX7"/>
<proteinExistence type="predicted"/>
<evidence type="ECO:0000313" key="2">
    <source>
        <dbReference type="EMBL" id="CQD11627.1"/>
    </source>
</evidence>
<dbReference type="Proteomes" id="UP000182227">
    <property type="component" value="Unassembled WGS sequence"/>
</dbReference>
<evidence type="ECO:0000313" key="3">
    <source>
        <dbReference type="Proteomes" id="UP000182227"/>
    </source>
</evidence>
<keyword evidence="1" id="KW-0472">Membrane</keyword>
<sequence length="465" mass="52717">MYCHSEFVARRIGPTGWISWQAAQVSNDFIVSLIRELLLIEIAILVCSSATREVLFQLHTRVPGWRVRIHEDWNRQWQVDNLVRLGVREDSASTGRGHGFIELGNIKRAVRRHHLREVWFWRIAGFLSNLGGVLLRFPILALKKPLPWLLAAVIACFRAWPNISEDAGYLHVLDTWRVSQNPVAVVLPALTLLAIAYALFFRKALGSSLAREEAQKAANAELLGLGGELLRLAYALNDHVKDLARYRSVVLERWVMEASGGRYIWSAYGVERANRTRPVFSPTLRVSGISETYETMIHCADDVYNRCDSIAKQGLVAACTESTMPVFQQCNELSLFRWRDVDREQFRHTLVLRGYRSKYDELATEFEYAAKSLADGDLDAIFEAVVRTGPISVAGIRLIRNVIKPIVGYRRALVEKSHALVWYLDVLLVDGEEAALNCIDVAVYLINRATHESNSSRLYKAIRGK</sequence>
<protein>
    <submittedName>
        <fullName evidence="2">Uncharacterized protein</fullName>
    </submittedName>
</protein>
<organism evidence="2 3">
    <name type="scientific">Mycolicibacterium conceptionense</name>
    <dbReference type="NCBI Taxonomy" id="451644"/>
    <lineage>
        <taxon>Bacteria</taxon>
        <taxon>Bacillati</taxon>
        <taxon>Actinomycetota</taxon>
        <taxon>Actinomycetes</taxon>
        <taxon>Mycobacteriales</taxon>
        <taxon>Mycobacteriaceae</taxon>
        <taxon>Mycolicibacterium</taxon>
    </lineage>
</organism>
<dbReference type="EMBL" id="CTEF01000001">
    <property type="protein sequence ID" value="CQD11627.1"/>
    <property type="molecule type" value="Genomic_DNA"/>
</dbReference>
<accession>A0A0U1DAX7</accession>
<keyword evidence="1" id="KW-0812">Transmembrane</keyword>
<gene>
    <name evidence="2" type="ORF">BN970_02353</name>
</gene>
<evidence type="ECO:0000256" key="1">
    <source>
        <dbReference type="SAM" id="Phobius"/>
    </source>
</evidence>
<reference evidence="2 3" key="1">
    <citation type="submission" date="2015-03" db="EMBL/GenBank/DDBJ databases">
        <authorList>
            <person name="Murphy D."/>
        </authorList>
    </citation>
    <scope>NUCLEOTIDE SEQUENCE [LARGE SCALE GENOMIC DNA]</scope>
    <source>
        <strain evidence="2 3">D16</strain>
    </source>
</reference>
<keyword evidence="1" id="KW-1133">Transmembrane helix</keyword>
<feature type="transmembrane region" description="Helical" evidence="1">
    <location>
        <begin position="183"/>
        <end position="201"/>
    </location>
</feature>
<feature type="transmembrane region" description="Helical" evidence="1">
    <location>
        <begin position="119"/>
        <end position="139"/>
    </location>
</feature>